<evidence type="ECO:0000256" key="1">
    <source>
        <dbReference type="SAM" id="MobiDB-lite"/>
    </source>
</evidence>
<evidence type="ECO:0000313" key="2">
    <source>
        <dbReference type="EMBL" id="TMW83361.1"/>
    </source>
</evidence>
<organism evidence="2">
    <name type="scientific">Solanum chilense</name>
    <name type="common">Tomato</name>
    <name type="synonym">Lycopersicon chilense</name>
    <dbReference type="NCBI Taxonomy" id="4083"/>
    <lineage>
        <taxon>Eukaryota</taxon>
        <taxon>Viridiplantae</taxon>
        <taxon>Streptophyta</taxon>
        <taxon>Embryophyta</taxon>
        <taxon>Tracheophyta</taxon>
        <taxon>Spermatophyta</taxon>
        <taxon>Magnoliopsida</taxon>
        <taxon>eudicotyledons</taxon>
        <taxon>Gunneridae</taxon>
        <taxon>Pentapetalae</taxon>
        <taxon>asterids</taxon>
        <taxon>lamiids</taxon>
        <taxon>Solanales</taxon>
        <taxon>Solanaceae</taxon>
        <taxon>Solanoideae</taxon>
        <taxon>Solaneae</taxon>
        <taxon>Solanum</taxon>
        <taxon>Solanum subgen. Lycopersicon</taxon>
    </lineage>
</organism>
<feature type="region of interest" description="Disordered" evidence="1">
    <location>
        <begin position="491"/>
        <end position="517"/>
    </location>
</feature>
<feature type="region of interest" description="Disordered" evidence="1">
    <location>
        <begin position="47"/>
        <end position="67"/>
    </location>
</feature>
<dbReference type="PANTHER" id="PTHR33187:SF11">
    <property type="entry name" value="AMINOTRANSFERASE-LIKE PLANT MOBILE DOMAIN-CONTAINING PROTEIN"/>
    <property type="match status" value="1"/>
</dbReference>
<gene>
    <name evidence="2" type="ORF">EJD97_001925</name>
</gene>
<comment type="caution">
    <text evidence="2">The sequence shown here is derived from an EMBL/GenBank/DDBJ whole genome shotgun (WGS) entry which is preliminary data.</text>
</comment>
<accession>A0A6N2AQ93</accession>
<feature type="compositionally biased region" description="Polar residues" evidence="1">
    <location>
        <begin position="56"/>
        <end position="67"/>
    </location>
</feature>
<dbReference type="AlphaFoldDB" id="A0A6N2AQ93"/>
<name>A0A6N2AQ93_SOLCI</name>
<dbReference type="PANTHER" id="PTHR33187">
    <property type="entry name" value="WU:FI09B08"/>
    <property type="match status" value="1"/>
</dbReference>
<protein>
    <submittedName>
        <fullName evidence="2">Uncharacterized protein</fullName>
    </submittedName>
</protein>
<feature type="compositionally biased region" description="Basic and acidic residues" evidence="1">
    <location>
        <begin position="491"/>
        <end position="502"/>
    </location>
</feature>
<feature type="compositionally biased region" description="Polar residues" evidence="1">
    <location>
        <begin position="504"/>
        <end position="517"/>
    </location>
</feature>
<reference evidence="2" key="1">
    <citation type="submission" date="2019-05" db="EMBL/GenBank/DDBJ databases">
        <title>The de novo reference genome and transcriptome assemblies of the wild tomato species Solanum chilense.</title>
        <authorList>
            <person name="Stam R."/>
            <person name="Nosenko T."/>
            <person name="Hoerger A.C."/>
            <person name="Stephan W."/>
            <person name="Seidel M.A."/>
            <person name="Kuhn J.M.M."/>
            <person name="Haberer G."/>
            <person name="Tellier A."/>
        </authorList>
    </citation>
    <scope>NUCLEOTIDE SEQUENCE</scope>
    <source>
        <tissue evidence="2">Mature leaves</tissue>
    </source>
</reference>
<proteinExistence type="predicted"/>
<sequence length="530" mass="59263">MTAHMVERSRCGMPSSPSECSHRQTTSFQACHHRPCYPHTIGRRQAWHSDEGGSEIPSSSLGSTRGRKTSSMTCHLCNWTAHMTTFGVAVHHCPWIAYTGSDGIGRGMPSSPLDSTWSQDVERSMVSLPLDSTHGWTTLGASTLSSSLGSTHGRMTSSIKCHHCPWRHTRSDYVREQTRTIDIRRGMPAWPLVIPHGRMMSGVECHHRPWKAYNVERRWGWHAIITLGQHTRSDDVGRGMTSLPLRNTSGRMMSCLHTRSHNVDVECHNHPFAAHAVGRRRTMSGVACHHRPWAAHTVGQRLGVASHHRPWKAYTIGQCRAWHVIIAFEQHAGLENVVRGIPAWPLGITQEDVGRGMPLSPLCSTHIQTMSGVTYHNRPSEAHRTTQMVGRHRAWYFIIAIGKNTQLDYICRGMPSWPLESTHGRTTSGVADHHRLWTSYIGSDDFGALKHTRLDNVEHGLPSSLLHSIHGQTTSGIACHHRYWEAHAVEPRQHRRSDDVGHEMSSSPLDNRNGGTTSAEHAIIALGQHK</sequence>
<dbReference type="EMBL" id="RXGB01012176">
    <property type="protein sequence ID" value="TMW83361.1"/>
    <property type="molecule type" value="Genomic_DNA"/>
</dbReference>